<evidence type="ECO:0000256" key="1">
    <source>
        <dbReference type="ARBA" id="ARBA00022614"/>
    </source>
</evidence>
<dbReference type="PANTHER" id="PTHR45712">
    <property type="entry name" value="AGAP008170-PA"/>
    <property type="match status" value="1"/>
</dbReference>
<gene>
    <name evidence="3" type="primary">AVEN_25743_1</name>
    <name evidence="3" type="ORF">CDAR_439961</name>
</gene>
<dbReference type="InterPro" id="IPR032675">
    <property type="entry name" value="LRR_dom_sf"/>
</dbReference>
<organism evidence="3 4">
    <name type="scientific">Caerostris darwini</name>
    <dbReference type="NCBI Taxonomy" id="1538125"/>
    <lineage>
        <taxon>Eukaryota</taxon>
        <taxon>Metazoa</taxon>
        <taxon>Ecdysozoa</taxon>
        <taxon>Arthropoda</taxon>
        <taxon>Chelicerata</taxon>
        <taxon>Arachnida</taxon>
        <taxon>Araneae</taxon>
        <taxon>Araneomorphae</taxon>
        <taxon>Entelegynae</taxon>
        <taxon>Araneoidea</taxon>
        <taxon>Araneidae</taxon>
        <taxon>Caerostris</taxon>
    </lineage>
</organism>
<dbReference type="SMART" id="SM00369">
    <property type="entry name" value="LRR_TYP"/>
    <property type="match status" value="10"/>
</dbReference>
<keyword evidence="1" id="KW-0433">Leucine-rich repeat</keyword>
<dbReference type="AlphaFoldDB" id="A0AAV4SF81"/>
<evidence type="ECO:0000313" key="4">
    <source>
        <dbReference type="Proteomes" id="UP001054837"/>
    </source>
</evidence>
<dbReference type="EMBL" id="BPLQ01007901">
    <property type="protein sequence ID" value="GIY33098.1"/>
    <property type="molecule type" value="Genomic_DNA"/>
</dbReference>
<keyword evidence="4" id="KW-1185">Reference proteome</keyword>
<dbReference type="InterPro" id="IPR003591">
    <property type="entry name" value="Leu-rich_rpt_typical-subtyp"/>
</dbReference>
<proteinExistence type="predicted"/>
<evidence type="ECO:0000256" key="2">
    <source>
        <dbReference type="ARBA" id="ARBA00022737"/>
    </source>
</evidence>
<dbReference type="Pfam" id="PF13855">
    <property type="entry name" value="LRR_8"/>
    <property type="match status" value="3"/>
</dbReference>
<dbReference type="PANTHER" id="PTHR45712:SF22">
    <property type="entry name" value="INSULIN-LIKE GROWTH FACTOR-BINDING PROTEIN COMPLEX ACID LABILE SUBUNIT"/>
    <property type="match status" value="1"/>
</dbReference>
<protein>
    <submittedName>
        <fullName evidence="3">Uncharacterized protein</fullName>
    </submittedName>
</protein>
<dbReference type="Gene3D" id="3.80.10.10">
    <property type="entry name" value="Ribonuclease Inhibitor"/>
    <property type="match status" value="4"/>
</dbReference>
<sequence length="652" mass="73705">MAEPEIALTCQNVSDFEAFDHILSNGSVFEVNTTFDVTLSGNTVLPKGFLNGLVVTQLIVDDFQTQVEEGAFEGVLYIERFIVQISSMKEIPDFRAIRSSLKILQLDNSNLTQLRGDNLKNLTQLQRLSFVNNSVVEVAADVFQGTENVTHFDISHNLLTCLPTSLFWSWKSLEEVRLTHNQLLHVDQLFLGTNPGSIYLNNNNISDLSGVLHDTMLELRTLKLSYNPIEKVDRKSFGDKANNTRYLYLDHCLIREFDAQVYNELPNLETLDLSFNLIDKVANRNITEARNRPTSINLGHNLLFSLGPALSYSHVKHFSMNHNLIAHLGPGDILSVPELQELYLQGNVISRMERLTFVNVRKTLRFLNLSHNRIKVLGGCLQNFTVLYALNLSHNRIEVFAPGEFYNIRMLTVLFLEGNQITTLGIEVYALVNLLDLRISNNRIRTLHPSQIPFKLKDLQIAGNPIQCDCQMLPFLQFLNLTKQLSLDEDICSPSHNGTAPASPPDRCPASCTCSCINDSFMSVDCSSSGLTHLPPLFTEKENSNVLEVILPRANKETPFVIQPDIEFLNLSNNKIQSLEEARFPVRTKFLFLDHNLIRKPPVFLLESLEGLTLSDNPWACDCAALDFKKWLLMKSDFVSNKTLEHNIDQVG</sequence>
<dbReference type="InterPro" id="IPR050333">
    <property type="entry name" value="SLRP"/>
</dbReference>
<reference evidence="3 4" key="1">
    <citation type="submission" date="2021-06" db="EMBL/GenBank/DDBJ databases">
        <title>Caerostris darwini draft genome.</title>
        <authorList>
            <person name="Kono N."/>
            <person name="Arakawa K."/>
        </authorList>
    </citation>
    <scope>NUCLEOTIDE SEQUENCE [LARGE SCALE GENOMIC DNA]</scope>
</reference>
<accession>A0AAV4SF81</accession>
<dbReference type="InterPro" id="IPR001611">
    <property type="entry name" value="Leu-rich_rpt"/>
</dbReference>
<dbReference type="Proteomes" id="UP001054837">
    <property type="component" value="Unassembled WGS sequence"/>
</dbReference>
<dbReference type="PROSITE" id="PS51450">
    <property type="entry name" value="LRR"/>
    <property type="match status" value="3"/>
</dbReference>
<name>A0AAV4SF81_9ARAC</name>
<evidence type="ECO:0000313" key="3">
    <source>
        <dbReference type="EMBL" id="GIY33098.1"/>
    </source>
</evidence>
<dbReference type="SUPFAM" id="SSF52058">
    <property type="entry name" value="L domain-like"/>
    <property type="match status" value="3"/>
</dbReference>
<keyword evidence="2" id="KW-0677">Repeat</keyword>
<comment type="caution">
    <text evidence="3">The sequence shown here is derived from an EMBL/GenBank/DDBJ whole genome shotgun (WGS) entry which is preliminary data.</text>
</comment>